<dbReference type="InterPro" id="IPR028587">
    <property type="entry name" value="AK2"/>
</dbReference>
<keyword evidence="4 6" id="KW-0067">ATP-binding</keyword>
<accession>A0A0K0EAD7</accession>
<feature type="region of interest" description="NMPbind" evidence="6">
    <location>
        <begin position="53"/>
        <end position="82"/>
    </location>
</feature>
<comment type="domain">
    <text evidence="6">Consists of three domains, a large central CORE domain and two small peripheral domains, NMPbind and LID, which undergo movements during catalysis. The LID domain closes over the site of phosphoryl transfer upon ATP binding. Assembling and dissambling the active center during each catalytic cycle provides an effective means to prevent ATP hydrolysis.</text>
</comment>
<comment type="subcellular location">
    <subcellularLocation>
        <location evidence="6">Cytoplasm</location>
        <location evidence="6">Cytosol</location>
    </subcellularLocation>
    <subcellularLocation>
        <location evidence="6">Mitochondrion intermembrane space</location>
    </subcellularLocation>
    <text evidence="6">Predominantly mitochondrial.</text>
</comment>
<feature type="binding site" evidence="6">
    <location>
        <position position="54"/>
    </location>
    <ligand>
        <name>AMP</name>
        <dbReference type="ChEBI" id="CHEBI:456215"/>
    </ligand>
</feature>
<protein>
    <recommendedName>
        <fullName evidence="6">Adenylate kinase</fullName>
        <ecNumber evidence="6">2.7.4.3</ecNumber>
    </recommendedName>
    <alternativeName>
        <fullName evidence="6">ATP-AMP transphosphorylase</fullName>
    </alternativeName>
    <alternativeName>
        <fullName evidence="6">ATP:AMP phosphotransferase</fullName>
    </alternativeName>
    <alternativeName>
        <fullName evidence="6">Adenylate kinase cytosolic and mitochondrial</fullName>
    </alternativeName>
    <alternativeName>
        <fullName evidence="6">Adenylate monophosphate kinase</fullName>
    </alternativeName>
</protein>
<comment type="similarity">
    <text evidence="6">Belongs to the adenylate kinase family. AK2 subfamily.</text>
</comment>
<keyword evidence="5 6" id="KW-0496">Mitochondrion</keyword>
<dbReference type="GO" id="GO:0005524">
    <property type="term" value="F:ATP binding"/>
    <property type="evidence" value="ECO:0007669"/>
    <property type="project" value="UniProtKB-KW"/>
</dbReference>
<feature type="binding site" evidence="6">
    <location>
        <position position="222"/>
    </location>
    <ligand>
        <name>ATP</name>
        <dbReference type="ChEBI" id="CHEBI:30616"/>
    </ligand>
</feature>
<evidence type="ECO:0000256" key="4">
    <source>
        <dbReference type="ARBA" id="ARBA00022840"/>
    </source>
</evidence>
<keyword evidence="1 6" id="KW-0808">Transferase</keyword>
<dbReference type="AlphaFoldDB" id="A0A0K0EAD7"/>
<evidence type="ECO:0000256" key="6">
    <source>
        <dbReference type="HAMAP-Rule" id="MF_03168"/>
    </source>
</evidence>
<dbReference type="GO" id="GO:0046033">
    <property type="term" value="P:AMP metabolic process"/>
    <property type="evidence" value="ECO:0007669"/>
    <property type="project" value="UniProtKB-UniRule"/>
</dbReference>
<feature type="binding site" evidence="6">
    <location>
        <position position="183"/>
    </location>
    <ligand>
        <name>AMP</name>
        <dbReference type="ChEBI" id="CHEBI:456215"/>
    </ligand>
</feature>
<evidence type="ECO:0000256" key="2">
    <source>
        <dbReference type="ARBA" id="ARBA00022741"/>
    </source>
</evidence>
<dbReference type="GO" id="GO:0004017">
    <property type="term" value="F:AMP kinase activity"/>
    <property type="evidence" value="ECO:0007669"/>
    <property type="project" value="UniProtKB-UniRule"/>
</dbReference>
<dbReference type="GO" id="GO:0046034">
    <property type="term" value="P:ATP metabolic process"/>
    <property type="evidence" value="ECO:0007669"/>
    <property type="project" value="UniProtKB-UniRule"/>
</dbReference>
<dbReference type="WBParaSite" id="TCONS_00005104.p1">
    <property type="protein sequence ID" value="TCONS_00005104.p1"/>
    <property type="gene ID" value="XLOC_003435"/>
</dbReference>
<dbReference type="PANTHER" id="PTHR23359">
    <property type="entry name" value="NUCLEOTIDE KINASE"/>
    <property type="match status" value="1"/>
</dbReference>
<feature type="binding site" evidence="6">
    <location>
        <position position="150"/>
    </location>
    <ligand>
        <name>ATP</name>
        <dbReference type="ChEBI" id="CHEBI:30616"/>
    </ligand>
</feature>
<evidence type="ECO:0000313" key="8">
    <source>
        <dbReference type="Proteomes" id="UP000035681"/>
    </source>
</evidence>
<dbReference type="NCBIfam" id="NF011100">
    <property type="entry name" value="PRK14527.1"/>
    <property type="match status" value="1"/>
</dbReference>
<dbReference type="Gene3D" id="3.40.50.300">
    <property type="entry name" value="P-loop containing nucleotide triphosphate hydrolases"/>
    <property type="match status" value="1"/>
</dbReference>
<sequence>MTPNVQVKVDEPKKTVSQTIDRGIRAVLLGPPGSGKGTQAPKISEKFHACHLATGDLLRAEVASGSEFGKKLKETMDRGQLVSDEVVIDLIEKNLQRPDCQRGFILDGFPRTTVQAEKLDVMLEKRKTPLDSVIEFVINDELLVSRILGRLFHPSSGRSYHTEFNPPKVPMKDDITGEPLIRRSDDTEEALRKRLVSYHKSTQPLVAYYQAKGIHYGFDASKPISEVAAKIDALCSKFCQKKSSL</sequence>
<keyword evidence="2 6" id="KW-0547">Nucleotide-binding</keyword>
<keyword evidence="8" id="KW-1185">Reference proteome</keyword>
<keyword evidence="3 6" id="KW-0418">Kinase</keyword>
<dbReference type="PRINTS" id="PR00094">
    <property type="entry name" value="ADENYLTKNASE"/>
</dbReference>
<dbReference type="InterPro" id="IPR000850">
    <property type="entry name" value="Adenylat/UMP-CMP_kin"/>
</dbReference>
<feature type="binding site" evidence="6">
    <location>
        <begin position="80"/>
        <end position="82"/>
    </location>
    <ligand>
        <name>AMP</name>
        <dbReference type="ChEBI" id="CHEBI:456215"/>
    </ligand>
</feature>
<dbReference type="NCBIfam" id="TIGR01351">
    <property type="entry name" value="adk"/>
    <property type="match status" value="1"/>
</dbReference>
<dbReference type="HAMAP" id="MF_00235">
    <property type="entry name" value="Adenylate_kinase_Adk"/>
    <property type="match status" value="1"/>
</dbReference>
<dbReference type="GO" id="GO:0005758">
    <property type="term" value="C:mitochondrial intermembrane space"/>
    <property type="evidence" value="ECO:0007669"/>
    <property type="project" value="UniProtKB-SubCell"/>
</dbReference>
<feature type="binding site" evidence="6">
    <location>
        <position position="194"/>
    </location>
    <ligand>
        <name>AMP</name>
        <dbReference type="ChEBI" id="CHEBI:456215"/>
    </ligand>
</feature>
<feature type="region of interest" description="LID" evidence="6">
    <location>
        <begin position="149"/>
        <end position="186"/>
    </location>
</feature>
<dbReference type="Pfam" id="PF05191">
    <property type="entry name" value="ADK_lid"/>
    <property type="match status" value="1"/>
</dbReference>
<dbReference type="InterPro" id="IPR006259">
    <property type="entry name" value="Adenyl_kin_sub"/>
</dbReference>
<dbReference type="Pfam" id="PF00406">
    <property type="entry name" value="ADK"/>
    <property type="match status" value="1"/>
</dbReference>
<dbReference type="SUPFAM" id="SSF52540">
    <property type="entry name" value="P-loop containing nucleoside triphosphate hydrolases"/>
    <property type="match status" value="1"/>
</dbReference>
<comment type="function">
    <text evidence="6">Catalyzes the reversible transfer of the terminal phosphate group between ATP and AMP. Plays an important role in cellular energy homeostasis and in adenine nucleotide metabolism. Adenylate kinase activity is critical for regulation of the phosphate utilization and the AMP de novo biosynthesis pathways.</text>
</comment>
<comment type="subunit">
    <text evidence="6">Monomer.</text>
</comment>
<feature type="binding site" evidence="6">
    <location>
        <position position="59"/>
    </location>
    <ligand>
        <name>AMP</name>
        <dbReference type="ChEBI" id="CHEBI:456215"/>
    </ligand>
</feature>
<dbReference type="EC" id="2.7.4.3" evidence="6"/>
<dbReference type="WBParaSite" id="SSTP_0000646200.1">
    <property type="protein sequence ID" value="SSTP_0000646200.1"/>
    <property type="gene ID" value="SSTP_0000646200"/>
</dbReference>
<evidence type="ECO:0000313" key="9">
    <source>
        <dbReference type="WBParaSite" id="SSTP_0000646200.1"/>
    </source>
</evidence>
<organism evidence="9">
    <name type="scientific">Strongyloides stercoralis</name>
    <name type="common">Threadworm</name>
    <dbReference type="NCBI Taxonomy" id="6248"/>
    <lineage>
        <taxon>Eukaryota</taxon>
        <taxon>Metazoa</taxon>
        <taxon>Ecdysozoa</taxon>
        <taxon>Nematoda</taxon>
        <taxon>Chromadorea</taxon>
        <taxon>Rhabditida</taxon>
        <taxon>Tylenchina</taxon>
        <taxon>Panagrolaimomorpha</taxon>
        <taxon>Strongyloidoidea</taxon>
        <taxon>Strongyloididae</taxon>
        <taxon>Strongyloides</taxon>
    </lineage>
</organism>
<dbReference type="InterPro" id="IPR007862">
    <property type="entry name" value="Adenylate_kinase_lid-dom"/>
</dbReference>
<name>A0A0K0EAD7_STRER</name>
<evidence type="ECO:0000256" key="5">
    <source>
        <dbReference type="ARBA" id="ARBA00023128"/>
    </source>
</evidence>
<dbReference type="STRING" id="6248.A0A0K0EAD7"/>
<feature type="binding site" evidence="6">
    <location>
        <position position="115"/>
    </location>
    <ligand>
        <name>AMP</name>
        <dbReference type="ChEBI" id="CHEBI:456215"/>
    </ligand>
</feature>
<dbReference type="InterPro" id="IPR027417">
    <property type="entry name" value="P-loop_NTPase"/>
</dbReference>
<feature type="binding site" evidence="6">
    <location>
        <begin position="33"/>
        <end position="38"/>
    </location>
    <ligand>
        <name>ATP</name>
        <dbReference type="ChEBI" id="CHEBI:30616"/>
    </ligand>
</feature>
<dbReference type="HAMAP" id="MF_03168">
    <property type="entry name" value="Adenylate_kinase_AK2"/>
    <property type="match status" value="1"/>
</dbReference>
<comment type="catalytic activity">
    <reaction evidence="6">
        <text>AMP + ATP = 2 ADP</text>
        <dbReference type="Rhea" id="RHEA:12973"/>
        <dbReference type="ChEBI" id="CHEBI:30616"/>
        <dbReference type="ChEBI" id="CHEBI:456215"/>
        <dbReference type="ChEBI" id="CHEBI:456216"/>
        <dbReference type="EC" id="2.7.4.3"/>
    </reaction>
</comment>
<evidence type="ECO:0000259" key="7">
    <source>
        <dbReference type="Pfam" id="PF05191"/>
    </source>
</evidence>
<feature type="binding site" evidence="6">
    <location>
        <begin position="108"/>
        <end position="111"/>
    </location>
    <ligand>
        <name>AMP</name>
        <dbReference type="ChEBI" id="CHEBI:456215"/>
    </ligand>
</feature>
<evidence type="ECO:0000256" key="3">
    <source>
        <dbReference type="ARBA" id="ARBA00022777"/>
    </source>
</evidence>
<keyword evidence="6" id="KW-0963">Cytoplasm</keyword>
<evidence type="ECO:0000256" key="1">
    <source>
        <dbReference type="ARBA" id="ARBA00022679"/>
    </source>
</evidence>
<proteinExistence type="inferred from homology"/>
<dbReference type="NCBIfam" id="NF001381">
    <property type="entry name" value="PRK00279.1-3"/>
    <property type="match status" value="1"/>
</dbReference>
<reference evidence="9" key="1">
    <citation type="submission" date="2015-08" db="UniProtKB">
        <authorList>
            <consortium name="WormBaseParasite"/>
        </authorList>
    </citation>
    <scope>IDENTIFICATION</scope>
</reference>
<dbReference type="GO" id="GO:0005829">
    <property type="term" value="C:cytosol"/>
    <property type="evidence" value="ECO:0007669"/>
    <property type="project" value="UniProtKB-SubCell"/>
</dbReference>
<dbReference type="InterPro" id="IPR033690">
    <property type="entry name" value="Adenylat_kinase_CS"/>
</dbReference>
<dbReference type="Proteomes" id="UP000035681">
    <property type="component" value="Unplaced"/>
</dbReference>
<feature type="binding site" evidence="6">
    <location>
        <begin position="159"/>
        <end position="160"/>
    </location>
    <ligand>
        <name>ATP</name>
        <dbReference type="ChEBI" id="CHEBI:30616"/>
    </ligand>
</feature>
<dbReference type="GO" id="GO:0006172">
    <property type="term" value="P:ADP biosynthetic process"/>
    <property type="evidence" value="ECO:0007669"/>
    <property type="project" value="UniProtKB-UniRule"/>
</dbReference>
<dbReference type="PROSITE" id="PS00113">
    <property type="entry name" value="ADENYLATE_KINASE"/>
    <property type="match status" value="1"/>
</dbReference>
<dbReference type="FunFam" id="3.40.50.300:FF:000106">
    <property type="entry name" value="Adenylate kinase mitochondrial"/>
    <property type="match status" value="1"/>
</dbReference>
<dbReference type="CDD" id="cd01428">
    <property type="entry name" value="ADK"/>
    <property type="match status" value="1"/>
</dbReference>
<feature type="domain" description="Adenylate kinase active site lid" evidence="7">
    <location>
        <begin position="150"/>
        <end position="185"/>
    </location>
</feature>